<dbReference type="SMART" id="SM00267">
    <property type="entry name" value="GGDEF"/>
    <property type="match status" value="1"/>
</dbReference>
<dbReference type="Gene3D" id="3.30.450.20">
    <property type="entry name" value="PAS domain"/>
    <property type="match status" value="1"/>
</dbReference>
<dbReference type="GO" id="GO:0006355">
    <property type="term" value="P:regulation of DNA-templated transcription"/>
    <property type="evidence" value="ECO:0007669"/>
    <property type="project" value="InterPro"/>
</dbReference>
<dbReference type="NCBIfam" id="TIGR00254">
    <property type="entry name" value="GGDEF"/>
    <property type="match status" value="1"/>
</dbReference>
<dbReference type="InterPro" id="IPR029787">
    <property type="entry name" value="Nucleotide_cyclase"/>
</dbReference>
<dbReference type="STRING" id="375760.SAMN04488073_0321"/>
<evidence type="ECO:0000259" key="3">
    <source>
        <dbReference type="PROSITE" id="PS50887"/>
    </source>
</evidence>
<dbReference type="PANTHER" id="PTHR44757:SF4">
    <property type="entry name" value="DIGUANYLATE CYCLASE DGCE-RELATED"/>
    <property type="match status" value="1"/>
</dbReference>
<dbReference type="InterPro" id="IPR035965">
    <property type="entry name" value="PAS-like_dom_sf"/>
</dbReference>
<dbReference type="InterPro" id="IPR013767">
    <property type="entry name" value="PAS_fold"/>
</dbReference>
<name>A0A1I6GAA5_9GAMM</name>
<evidence type="ECO:0000256" key="1">
    <source>
        <dbReference type="ARBA" id="ARBA00001946"/>
    </source>
</evidence>
<dbReference type="AlphaFoldDB" id="A0A1I6GAA5"/>
<feature type="domain" description="GGDEF" evidence="3">
    <location>
        <begin position="206"/>
        <end position="342"/>
    </location>
</feature>
<dbReference type="CDD" id="cd01949">
    <property type="entry name" value="GGDEF"/>
    <property type="match status" value="1"/>
</dbReference>
<dbReference type="FunFam" id="3.30.70.270:FF:000001">
    <property type="entry name" value="Diguanylate cyclase domain protein"/>
    <property type="match status" value="1"/>
</dbReference>
<reference evidence="5" key="1">
    <citation type="submission" date="2016-10" db="EMBL/GenBank/DDBJ databases">
        <authorList>
            <person name="Varghese N."/>
            <person name="Submissions S."/>
        </authorList>
    </citation>
    <scope>NUCLEOTIDE SEQUENCE [LARGE SCALE GENOMIC DNA]</scope>
    <source>
        <strain evidence="5">CGMCC 1.6294</strain>
    </source>
</reference>
<comment type="cofactor">
    <cofactor evidence="1">
        <name>Mg(2+)</name>
        <dbReference type="ChEBI" id="CHEBI:18420"/>
    </cofactor>
</comment>
<proteinExistence type="predicted"/>
<dbReference type="InterPro" id="IPR043128">
    <property type="entry name" value="Rev_trsase/Diguanyl_cyclase"/>
</dbReference>
<dbReference type="Pfam" id="PF00989">
    <property type="entry name" value="PAS"/>
    <property type="match status" value="1"/>
</dbReference>
<dbReference type="EMBL" id="FOYV01000001">
    <property type="protein sequence ID" value="SFR39142.1"/>
    <property type="molecule type" value="Genomic_DNA"/>
</dbReference>
<dbReference type="Proteomes" id="UP000199290">
    <property type="component" value="Unassembled WGS sequence"/>
</dbReference>
<dbReference type="CDD" id="cd00130">
    <property type="entry name" value="PAS"/>
    <property type="match status" value="1"/>
</dbReference>
<gene>
    <name evidence="4" type="ORF">SAMN04488073_0321</name>
</gene>
<evidence type="ECO:0000259" key="2">
    <source>
        <dbReference type="PROSITE" id="PS50112"/>
    </source>
</evidence>
<evidence type="ECO:0000313" key="5">
    <source>
        <dbReference type="Proteomes" id="UP000199290"/>
    </source>
</evidence>
<dbReference type="Pfam" id="PF00990">
    <property type="entry name" value="GGDEF"/>
    <property type="match status" value="1"/>
</dbReference>
<sequence length="342" mass="37904">MKVRGAIMLNSFRAVHLSPARTRYGPRKRLNLRSIKDRTNVKDETAMAHAMLDFVGDAVLATDTCANITYMNTAAETLTGFSRKEAQGRPMEEVFRVIDVTSRVKRANLAQHVMEFGAPVELHNSAVLRARHGRELAIEDAASPLRNAKGEIIGAMVKFHDARFSAETTARMAYRAQHDSLTGLLNRYAFEERFTQAAALAQRHEKKMVMLFIDLNNFKEVNDTLGHAVGDEILQALGSRLLGCVRATDHVCRHGGDEFVVLLSDLAEHEQAFAVVDKVRESAAELLRQQGHWETLTVSVGISLFPNDGETLEALLPHADAAMYRVKTETKRVSGGSQALNL</sequence>
<dbReference type="InterPro" id="IPR052155">
    <property type="entry name" value="Biofilm_reg_signaling"/>
</dbReference>
<dbReference type="PANTHER" id="PTHR44757">
    <property type="entry name" value="DIGUANYLATE CYCLASE DGCP"/>
    <property type="match status" value="1"/>
</dbReference>
<accession>A0A1I6GAA5</accession>
<protein>
    <submittedName>
        <fullName evidence="4">PAS domain S-box-containing protein/diguanylate cyclase (GGDEF) domain-containing protein</fullName>
    </submittedName>
</protein>
<dbReference type="SUPFAM" id="SSF55073">
    <property type="entry name" value="Nucleotide cyclase"/>
    <property type="match status" value="1"/>
</dbReference>
<dbReference type="SUPFAM" id="SSF55785">
    <property type="entry name" value="PYP-like sensor domain (PAS domain)"/>
    <property type="match status" value="1"/>
</dbReference>
<dbReference type="Gene3D" id="3.30.70.270">
    <property type="match status" value="1"/>
</dbReference>
<organism evidence="4 5">
    <name type="scientific">Marinobacter gudaonensis</name>
    <dbReference type="NCBI Taxonomy" id="375760"/>
    <lineage>
        <taxon>Bacteria</taxon>
        <taxon>Pseudomonadati</taxon>
        <taxon>Pseudomonadota</taxon>
        <taxon>Gammaproteobacteria</taxon>
        <taxon>Pseudomonadales</taxon>
        <taxon>Marinobacteraceae</taxon>
        <taxon>Marinobacter</taxon>
    </lineage>
</organism>
<dbReference type="InterPro" id="IPR000160">
    <property type="entry name" value="GGDEF_dom"/>
</dbReference>
<dbReference type="GO" id="GO:0003824">
    <property type="term" value="F:catalytic activity"/>
    <property type="evidence" value="ECO:0007669"/>
    <property type="project" value="UniProtKB-ARBA"/>
</dbReference>
<dbReference type="PROSITE" id="PS50112">
    <property type="entry name" value="PAS"/>
    <property type="match status" value="1"/>
</dbReference>
<dbReference type="PROSITE" id="PS50887">
    <property type="entry name" value="GGDEF"/>
    <property type="match status" value="1"/>
</dbReference>
<keyword evidence="5" id="KW-1185">Reference proteome</keyword>
<dbReference type="NCBIfam" id="TIGR00229">
    <property type="entry name" value="sensory_box"/>
    <property type="match status" value="1"/>
</dbReference>
<evidence type="ECO:0000313" key="4">
    <source>
        <dbReference type="EMBL" id="SFR39142.1"/>
    </source>
</evidence>
<feature type="domain" description="PAS" evidence="2">
    <location>
        <begin position="44"/>
        <end position="117"/>
    </location>
</feature>
<dbReference type="InterPro" id="IPR000014">
    <property type="entry name" value="PAS"/>
</dbReference>